<keyword evidence="5" id="KW-0539">Nucleus</keyword>
<gene>
    <name evidence="7" type="ORF">RI129_003600</name>
</gene>
<dbReference type="GO" id="GO:0005694">
    <property type="term" value="C:chromosome"/>
    <property type="evidence" value="ECO:0007669"/>
    <property type="project" value="UniProtKB-SubCell"/>
</dbReference>
<evidence type="ECO:0000313" key="7">
    <source>
        <dbReference type="EMBL" id="KAK5648708.1"/>
    </source>
</evidence>
<comment type="similarity">
    <text evidence="3">Belongs to the Integrator subunit 8 family.</text>
</comment>
<feature type="domain" description="INTS8 TPR repeats" evidence="6">
    <location>
        <begin position="482"/>
        <end position="962"/>
    </location>
</feature>
<dbReference type="SUPFAM" id="SSF48452">
    <property type="entry name" value="TPR-like"/>
    <property type="match status" value="1"/>
</dbReference>
<evidence type="ECO:0000256" key="2">
    <source>
        <dbReference type="ARBA" id="ARBA00004286"/>
    </source>
</evidence>
<evidence type="ECO:0000256" key="5">
    <source>
        <dbReference type="ARBA" id="ARBA00023242"/>
    </source>
</evidence>
<dbReference type="GO" id="GO:0032039">
    <property type="term" value="C:integrator complex"/>
    <property type="evidence" value="ECO:0007669"/>
    <property type="project" value="TreeGrafter"/>
</dbReference>
<dbReference type="PANTHER" id="PTHR13350:SF1">
    <property type="entry name" value="INTEGRATOR COMPLEX SUBUNIT 8"/>
    <property type="match status" value="1"/>
</dbReference>
<dbReference type="InterPro" id="IPR038751">
    <property type="entry name" value="INTS8"/>
</dbReference>
<keyword evidence="8" id="KW-1185">Reference proteome</keyword>
<dbReference type="InterPro" id="IPR057980">
    <property type="entry name" value="TPR_INTS8"/>
</dbReference>
<dbReference type="EMBL" id="JAVRBK010000002">
    <property type="protein sequence ID" value="KAK5648708.1"/>
    <property type="molecule type" value="Genomic_DNA"/>
</dbReference>
<dbReference type="Proteomes" id="UP001329430">
    <property type="component" value="Chromosome 2"/>
</dbReference>
<dbReference type="InterPro" id="IPR011990">
    <property type="entry name" value="TPR-like_helical_dom_sf"/>
</dbReference>
<sequence length="975" mass="112012">MDVDLLRPGTVPISPDTVLWFEFLLREDLLLDHLEREKPDPSPIELINKFTSVVYETTAEVKKIDLENGDFKDNVLESHTKYTLKHLALKILSLKVVAYLKWNLDIIKDLPYKFQLNVLQDLLYFANNQTIVDIFNIPDVEDVEVLSQPFGFALILFHRWVIKSTVNCIFIGPVKFIGNVEFTSPDDSIIHSPQNVQKSVCFLSDLLTKGCVPNLITFDCFTMLKEDSINVGNDWTCSTPIPKEEFYAQISYDLAEFYFFKENYDRATSYFNSCIKYFDSISHKIGFLNVNWKKLEGYLLACNSTVTENMGSLLQQLHMSTINQYMGILNILQKDNIYKEIPTLCRKNLELDVCGAISSGKFTVARDLLPKIQALNAVRSILDKSCSYHYDVNYHNIDSFIWAVSQILQSGSDKDKELIKCYFLQLSLENEFVKSSKLVKDFVADILQDDLTKVNSALCTDTSIFAISKPRSSLDFSGNPRLESRHIEQQIISCYNVNEIQQLVTKVLTKSTSRSMWKINPCWELPIPLQSVLVAMPKGFLQDYSFILLAKSKELMLSKNWLMSLVFLKILKSEIQTSSGAFIAKLNRLISWEVLLIQINQLLEEWPAPAIDKKLLAEECEACLQPAESVLPRTEIMEHCALCLLNLGHFEFLSVFEKRLSYFEIAATIASASQDLTKYKGSKKLSRDLWDLVLPVFGSVPVQSKRNSSGNSTLMQRDSPITNTKNTKSMLLSFFLRLRDSTVLTVIISMLSRLHNVLRDESSLELNVDYIMLWPAAVSNANSYNPKVVLEVLQIILEKALQYYPFNISWIRLMGDINFVNEHYEEALNYYLKSFIVLSDNFTIPIRYDDQVIRRMIKSCGMLSCYTQVGVLCQFLENVDYTLAFHSLGLVEQKLSGDALDAYYHCIWNNCILEYLVHVHNKRGEFRQRKRATQVTGLLELNSNNNEEIRHEASNLRKNIFYELFVNCMSIKINM</sequence>
<dbReference type="GO" id="GO:0034472">
    <property type="term" value="P:snRNA 3'-end processing"/>
    <property type="evidence" value="ECO:0007669"/>
    <property type="project" value="InterPro"/>
</dbReference>
<keyword evidence="4" id="KW-0158">Chromosome</keyword>
<accession>A0AAN7VQU6</accession>
<proteinExistence type="inferred from homology"/>
<organism evidence="7 8">
    <name type="scientific">Pyrocoelia pectoralis</name>
    <dbReference type="NCBI Taxonomy" id="417401"/>
    <lineage>
        <taxon>Eukaryota</taxon>
        <taxon>Metazoa</taxon>
        <taxon>Ecdysozoa</taxon>
        <taxon>Arthropoda</taxon>
        <taxon>Hexapoda</taxon>
        <taxon>Insecta</taxon>
        <taxon>Pterygota</taxon>
        <taxon>Neoptera</taxon>
        <taxon>Endopterygota</taxon>
        <taxon>Coleoptera</taxon>
        <taxon>Polyphaga</taxon>
        <taxon>Elateriformia</taxon>
        <taxon>Elateroidea</taxon>
        <taxon>Lampyridae</taxon>
        <taxon>Lampyrinae</taxon>
        <taxon>Pyrocoelia</taxon>
    </lineage>
</organism>
<comment type="caution">
    <text evidence="7">The sequence shown here is derived from an EMBL/GenBank/DDBJ whole genome shotgun (WGS) entry which is preliminary data.</text>
</comment>
<protein>
    <recommendedName>
        <fullName evidence="6">INTS8 TPR repeats domain-containing protein</fullName>
    </recommendedName>
</protein>
<dbReference type="AlphaFoldDB" id="A0AAN7VQU6"/>
<evidence type="ECO:0000256" key="1">
    <source>
        <dbReference type="ARBA" id="ARBA00004123"/>
    </source>
</evidence>
<evidence type="ECO:0000256" key="3">
    <source>
        <dbReference type="ARBA" id="ARBA00007147"/>
    </source>
</evidence>
<evidence type="ECO:0000313" key="8">
    <source>
        <dbReference type="Proteomes" id="UP001329430"/>
    </source>
</evidence>
<dbReference type="PANTHER" id="PTHR13350">
    <property type="entry name" value="INTEGRATOR COMPLEX SUBUNIT 8"/>
    <property type="match status" value="1"/>
</dbReference>
<comment type="subcellular location">
    <subcellularLocation>
        <location evidence="2">Chromosome</location>
    </subcellularLocation>
    <subcellularLocation>
        <location evidence="1">Nucleus</location>
    </subcellularLocation>
</comment>
<evidence type="ECO:0000259" key="6">
    <source>
        <dbReference type="Pfam" id="PF25756"/>
    </source>
</evidence>
<reference evidence="7 8" key="1">
    <citation type="journal article" date="2024" name="Insects">
        <title>An Improved Chromosome-Level Genome Assembly of the Firefly Pyrocoelia pectoralis.</title>
        <authorList>
            <person name="Fu X."/>
            <person name="Meyer-Rochow V.B."/>
            <person name="Ballantyne L."/>
            <person name="Zhu X."/>
        </authorList>
    </citation>
    <scope>NUCLEOTIDE SEQUENCE [LARGE SCALE GENOMIC DNA]</scope>
    <source>
        <strain evidence="7">XCY_ONT2</strain>
    </source>
</reference>
<name>A0AAN7VQU6_9COLE</name>
<evidence type="ECO:0000256" key="4">
    <source>
        <dbReference type="ARBA" id="ARBA00022454"/>
    </source>
</evidence>
<dbReference type="Pfam" id="PF25756">
    <property type="entry name" value="TPR_INTS8"/>
    <property type="match status" value="1"/>
</dbReference>